<dbReference type="KEGG" id="tva:4773308"/>
<dbReference type="InParanoid" id="A2DWG6"/>
<proteinExistence type="predicted"/>
<evidence type="ECO:0000256" key="3">
    <source>
        <dbReference type="ARBA" id="ARBA00023163"/>
    </source>
</evidence>
<keyword evidence="3" id="KW-0804">Transcription</keyword>
<evidence type="ECO:0000256" key="2">
    <source>
        <dbReference type="ARBA" id="ARBA00023015"/>
    </source>
</evidence>
<dbReference type="VEuPathDB" id="TrichDB:TVAG_394500"/>
<dbReference type="RefSeq" id="XP_001327529.1">
    <property type="nucleotide sequence ID" value="XM_001327494.1"/>
</dbReference>
<dbReference type="OrthoDB" id="436852at2759"/>
<dbReference type="InterPro" id="IPR006565">
    <property type="entry name" value="BTP"/>
</dbReference>
<evidence type="ECO:0000259" key="5">
    <source>
        <dbReference type="Pfam" id="PF07524"/>
    </source>
</evidence>
<dbReference type="Pfam" id="PF07524">
    <property type="entry name" value="Bromo_TP"/>
    <property type="match status" value="1"/>
</dbReference>
<accession>A2DWG6</accession>
<evidence type="ECO:0000256" key="1">
    <source>
        <dbReference type="ARBA" id="ARBA00004123"/>
    </source>
</evidence>
<dbReference type="Gene3D" id="1.10.20.10">
    <property type="entry name" value="Histone, subunit A"/>
    <property type="match status" value="1"/>
</dbReference>
<evidence type="ECO:0000256" key="4">
    <source>
        <dbReference type="ARBA" id="ARBA00023242"/>
    </source>
</evidence>
<evidence type="ECO:0000313" key="7">
    <source>
        <dbReference type="Proteomes" id="UP000001542"/>
    </source>
</evidence>
<keyword evidence="4" id="KW-0539">Nucleus</keyword>
<reference evidence="6" key="2">
    <citation type="journal article" date="2007" name="Science">
        <title>Draft genome sequence of the sexually transmitted pathogen Trichomonas vaginalis.</title>
        <authorList>
            <person name="Carlton J.M."/>
            <person name="Hirt R.P."/>
            <person name="Silva J.C."/>
            <person name="Delcher A.L."/>
            <person name="Schatz M."/>
            <person name="Zhao Q."/>
            <person name="Wortman J.R."/>
            <person name="Bidwell S.L."/>
            <person name="Alsmark U.C.M."/>
            <person name="Besteiro S."/>
            <person name="Sicheritz-Ponten T."/>
            <person name="Noel C.J."/>
            <person name="Dacks J.B."/>
            <person name="Foster P.G."/>
            <person name="Simillion C."/>
            <person name="Van de Peer Y."/>
            <person name="Miranda-Saavedra D."/>
            <person name="Barton G.J."/>
            <person name="Westrop G.D."/>
            <person name="Mueller S."/>
            <person name="Dessi D."/>
            <person name="Fiori P.L."/>
            <person name="Ren Q."/>
            <person name="Paulsen I."/>
            <person name="Zhang H."/>
            <person name="Bastida-Corcuera F.D."/>
            <person name="Simoes-Barbosa A."/>
            <person name="Brown M.T."/>
            <person name="Hayes R.D."/>
            <person name="Mukherjee M."/>
            <person name="Okumura C.Y."/>
            <person name="Schneider R."/>
            <person name="Smith A.J."/>
            <person name="Vanacova S."/>
            <person name="Villalvazo M."/>
            <person name="Haas B.J."/>
            <person name="Pertea M."/>
            <person name="Feldblyum T.V."/>
            <person name="Utterback T.R."/>
            <person name="Shu C.L."/>
            <person name="Osoegawa K."/>
            <person name="de Jong P.J."/>
            <person name="Hrdy I."/>
            <person name="Horvathova L."/>
            <person name="Zubacova Z."/>
            <person name="Dolezal P."/>
            <person name="Malik S.B."/>
            <person name="Logsdon J.M. Jr."/>
            <person name="Henze K."/>
            <person name="Gupta A."/>
            <person name="Wang C.C."/>
            <person name="Dunne R.L."/>
            <person name="Upcroft J.A."/>
            <person name="Upcroft P."/>
            <person name="White O."/>
            <person name="Salzberg S.L."/>
            <person name="Tang P."/>
            <person name="Chiu C.-H."/>
            <person name="Lee Y.-S."/>
            <person name="Embley T.M."/>
            <person name="Coombs G.H."/>
            <person name="Mottram J.C."/>
            <person name="Tachezy J."/>
            <person name="Fraser-Liggett C.M."/>
            <person name="Johnson P.J."/>
        </authorList>
    </citation>
    <scope>NUCLEOTIDE SEQUENCE [LARGE SCALE GENOMIC DNA]</scope>
    <source>
        <strain evidence="6">G3</strain>
    </source>
</reference>
<dbReference type="Proteomes" id="UP000001542">
    <property type="component" value="Unassembled WGS sequence"/>
</dbReference>
<protein>
    <recommendedName>
        <fullName evidence="5">Bromodomain associated domain-containing protein</fullName>
    </recommendedName>
</protein>
<gene>
    <name evidence="6" type="ORF">TVAG_394500</name>
</gene>
<reference evidence="6" key="1">
    <citation type="submission" date="2006-10" db="EMBL/GenBank/DDBJ databases">
        <authorList>
            <person name="Amadeo P."/>
            <person name="Zhao Q."/>
            <person name="Wortman J."/>
            <person name="Fraser-Liggett C."/>
            <person name="Carlton J."/>
        </authorList>
    </citation>
    <scope>NUCLEOTIDE SEQUENCE</scope>
    <source>
        <strain evidence="6">G3</strain>
    </source>
</reference>
<dbReference type="VEuPathDB" id="TrichDB:TVAGG3_0428690"/>
<dbReference type="CDD" id="cd00076">
    <property type="entry name" value="HFD_SF"/>
    <property type="match status" value="1"/>
</dbReference>
<keyword evidence="7" id="KW-1185">Reference proteome</keyword>
<dbReference type="AlphaFoldDB" id="A2DWG6"/>
<dbReference type="GO" id="GO:0046982">
    <property type="term" value="F:protein heterodimerization activity"/>
    <property type="evidence" value="ECO:0007669"/>
    <property type="project" value="InterPro"/>
</dbReference>
<feature type="domain" description="Bromodomain associated" evidence="5">
    <location>
        <begin position="29"/>
        <end position="78"/>
    </location>
</feature>
<dbReference type="InterPro" id="IPR009072">
    <property type="entry name" value="Histone-fold"/>
</dbReference>
<name>A2DWG6_TRIV3</name>
<comment type="subcellular location">
    <subcellularLocation>
        <location evidence="1">Nucleus</location>
    </subcellularLocation>
</comment>
<sequence>MDELTRRFLKSFMVKIVPSEKSQNKKDSIDTISETVLDIFVDATFYYMKCITKQATNVAEHAGRTEVHAGDVFDALWNYHENVESLCQFIVDFPKVDTIQVSPYPIELSETVTPGDYPYRADAIVEFAGENQNKLPPHVPQFLPAIAESNFDDITEFNDPSIEVTNETFLAKINVGNCPLVDTIIQSLMAKIEQEQDAQ</sequence>
<organism evidence="6 7">
    <name type="scientific">Trichomonas vaginalis (strain ATCC PRA-98 / G3)</name>
    <dbReference type="NCBI Taxonomy" id="412133"/>
    <lineage>
        <taxon>Eukaryota</taxon>
        <taxon>Metamonada</taxon>
        <taxon>Parabasalia</taxon>
        <taxon>Trichomonadida</taxon>
        <taxon>Trichomonadidae</taxon>
        <taxon>Trichomonas</taxon>
    </lineage>
</organism>
<keyword evidence="2" id="KW-0805">Transcription regulation</keyword>
<evidence type="ECO:0000313" key="6">
    <source>
        <dbReference type="EMBL" id="EAY15306.1"/>
    </source>
</evidence>
<dbReference type="GO" id="GO:0005634">
    <property type="term" value="C:nucleus"/>
    <property type="evidence" value="ECO:0007669"/>
    <property type="project" value="UniProtKB-SubCell"/>
</dbReference>
<dbReference type="EMBL" id="DS113258">
    <property type="protein sequence ID" value="EAY15306.1"/>
    <property type="molecule type" value="Genomic_DNA"/>
</dbReference>
<dbReference type="SUPFAM" id="SSF47113">
    <property type="entry name" value="Histone-fold"/>
    <property type="match status" value="1"/>
</dbReference>